<dbReference type="AlphaFoldDB" id="A0A8H7CPX7"/>
<gene>
    <name evidence="4" type="ORF">MVEN_01683400</name>
</gene>
<evidence type="ECO:0000313" key="5">
    <source>
        <dbReference type="Proteomes" id="UP000620124"/>
    </source>
</evidence>
<keyword evidence="2" id="KW-0812">Transmembrane</keyword>
<keyword evidence="5" id="KW-1185">Reference proteome</keyword>
<proteinExistence type="predicted"/>
<feature type="transmembrane region" description="Helical" evidence="2">
    <location>
        <begin position="186"/>
        <end position="206"/>
    </location>
</feature>
<feature type="compositionally biased region" description="Pro residues" evidence="1">
    <location>
        <begin position="1"/>
        <end position="13"/>
    </location>
</feature>
<protein>
    <recommendedName>
        <fullName evidence="3">DUF6535 domain-containing protein</fullName>
    </recommendedName>
</protein>
<sequence>MHPRQSPIPPTHPPGSSSSHRNDSAEHDELAGAKLWAVYISEAEKYDKALVEGWKSDMEGLLIFSSLTAFLIESYKTLSPDQGAITIAILVQISRQLEGGSNVSSLDISPLTTVGPTSASLACNTLWFLSLGFSLSCALIATLVEQWSRDFIQTTEMRPSPILRARIFAYLYFGLQRFGMHTMVEFIPFLLHISLLLFFAGLIAFLHPIHTGLTAMAVILLALISVAYGYLTVLPMFSSDSPYHTPLSNMAWGILRRVYASLPSRMKSDGRDEESIIASGRPITASKGIPTMVEIMMNDAIAKSNERDQRDRRAMVWTVRSLTDDTELEPFVEALPDLV</sequence>
<dbReference type="Proteomes" id="UP000620124">
    <property type="component" value="Unassembled WGS sequence"/>
</dbReference>
<dbReference type="InterPro" id="IPR045338">
    <property type="entry name" value="DUF6535"/>
</dbReference>
<feature type="region of interest" description="Disordered" evidence="1">
    <location>
        <begin position="1"/>
        <end position="25"/>
    </location>
</feature>
<accession>A0A8H7CPX7</accession>
<keyword evidence="2" id="KW-1133">Transmembrane helix</keyword>
<evidence type="ECO:0000256" key="2">
    <source>
        <dbReference type="SAM" id="Phobius"/>
    </source>
</evidence>
<evidence type="ECO:0000313" key="4">
    <source>
        <dbReference type="EMBL" id="KAF7343946.1"/>
    </source>
</evidence>
<evidence type="ECO:0000259" key="3">
    <source>
        <dbReference type="Pfam" id="PF20153"/>
    </source>
</evidence>
<evidence type="ECO:0000256" key="1">
    <source>
        <dbReference type="SAM" id="MobiDB-lite"/>
    </source>
</evidence>
<keyword evidence="2" id="KW-0472">Membrane</keyword>
<reference evidence="4" key="1">
    <citation type="submission" date="2020-05" db="EMBL/GenBank/DDBJ databases">
        <title>Mycena genomes resolve the evolution of fungal bioluminescence.</title>
        <authorList>
            <person name="Tsai I.J."/>
        </authorList>
    </citation>
    <scope>NUCLEOTIDE SEQUENCE</scope>
    <source>
        <strain evidence="4">CCC161011</strain>
    </source>
</reference>
<feature type="transmembrane region" description="Helical" evidence="2">
    <location>
        <begin position="213"/>
        <end position="231"/>
    </location>
</feature>
<dbReference type="OrthoDB" id="3221808at2759"/>
<dbReference type="EMBL" id="JACAZI010000015">
    <property type="protein sequence ID" value="KAF7343946.1"/>
    <property type="molecule type" value="Genomic_DNA"/>
</dbReference>
<feature type="domain" description="DUF6535" evidence="3">
    <location>
        <begin position="36"/>
        <end position="207"/>
    </location>
</feature>
<comment type="caution">
    <text evidence="4">The sequence shown here is derived from an EMBL/GenBank/DDBJ whole genome shotgun (WGS) entry which is preliminary data.</text>
</comment>
<name>A0A8H7CPX7_9AGAR</name>
<organism evidence="4 5">
    <name type="scientific">Mycena venus</name>
    <dbReference type="NCBI Taxonomy" id="2733690"/>
    <lineage>
        <taxon>Eukaryota</taxon>
        <taxon>Fungi</taxon>
        <taxon>Dikarya</taxon>
        <taxon>Basidiomycota</taxon>
        <taxon>Agaricomycotina</taxon>
        <taxon>Agaricomycetes</taxon>
        <taxon>Agaricomycetidae</taxon>
        <taxon>Agaricales</taxon>
        <taxon>Marasmiineae</taxon>
        <taxon>Mycenaceae</taxon>
        <taxon>Mycena</taxon>
    </lineage>
</organism>
<dbReference type="Pfam" id="PF20153">
    <property type="entry name" value="DUF6535"/>
    <property type="match status" value="1"/>
</dbReference>